<dbReference type="OrthoDB" id="1749622at2759"/>
<proteinExistence type="predicted"/>
<dbReference type="PANTHER" id="PTHR47718">
    <property type="entry name" value="OS01G0519700 PROTEIN"/>
    <property type="match status" value="1"/>
</dbReference>
<name>A0A5N6M724_9ASTR</name>
<dbReference type="PANTHER" id="PTHR47718:SF12">
    <property type="entry name" value="PROTEIN FAR1-RELATED SEQUENCE"/>
    <property type="match status" value="1"/>
</dbReference>
<evidence type="ECO:0000313" key="1">
    <source>
        <dbReference type="EMBL" id="KAD3336410.1"/>
    </source>
</evidence>
<comment type="caution">
    <text evidence="1">The sequence shown here is derived from an EMBL/GenBank/DDBJ whole genome shotgun (WGS) entry which is preliminary data.</text>
</comment>
<dbReference type="EMBL" id="SZYD01000016">
    <property type="protein sequence ID" value="KAD3336410.1"/>
    <property type="molecule type" value="Genomic_DNA"/>
</dbReference>
<reference evidence="1 2" key="1">
    <citation type="submission" date="2019-05" db="EMBL/GenBank/DDBJ databases">
        <title>Mikania micrantha, genome provides insights into the molecular mechanism of rapid growth.</title>
        <authorList>
            <person name="Liu B."/>
        </authorList>
    </citation>
    <scope>NUCLEOTIDE SEQUENCE [LARGE SCALE GENOMIC DNA]</scope>
    <source>
        <strain evidence="1">NLD-2019</strain>
        <tissue evidence="1">Leaf</tissue>
    </source>
</reference>
<organism evidence="1 2">
    <name type="scientific">Mikania micrantha</name>
    <name type="common">bitter vine</name>
    <dbReference type="NCBI Taxonomy" id="192012"/>
    <lineage>
        <taxon>Eukaryota</taxon>
        <taxon>Viridiplantae</taxon>
        <taxon>Streptophyta</taxon>
        <taxon>Embryophyta</taxon>
        <taxon>Tracheophyta</taxon>
        <taxon>Spermatophyta</taxon>
        <taxon>Magnoliopsida</taxon>
        <taxon>eudicotyledons</taxon>
        <taxon>Gunneridae</taxon>
        <taxon>Pentapetalae</taxon>
        <taxon>asterids</taxon>
        <taxon>campanulids</taxon>
        <taxon>Asterales</taxon>
        <taxon>Asteraceae</taxon>
        <taxon>Asteroideae</taxon>
        <taxon>Heliantheae alliance</taxon>
        <taxon>Eupatorieae</taxon>
        <taxon>Mikania</taxon>
    </lineage>
</organism>
<keyword evidence="2" id="KW-1185">Reference proteome</keyword>
<protein>
    <submittedName>
        <fullName evidence="1">Uncharacterized protein</fullName>
    </submittedName>
</protein>
<dbReference type="Proteomes" id="UP000326396">
    <property type="component" value="Linkage Group LG6"/>
</dbReference>
<evidence type="ECO:0000313" key="2">
    <source>
        <dbReference type="Proteomes" id="UP000326396"/>
    </source>
</evidence>
<sequence>MDSTLDLNTFDSLIASYNEELFVASEIEVHPINDDRIIFVDEEHGYVPNLPLLREDCYEIPSNGGRFPGYILHEVLRHVFWVDEISRKNYEVFGDVLAFDATYYTNK</sequence>
<gene>
    <name evidence="1" type="ORF">E3N88_31929</name>
</gene>
<dbReference type="AlphaFoldDB" id="A0A5N6M724"/>
<accession>A0A5N6M724</accession>